<keyword evidence="3" id="KW-1185">Reference proteome</keyword>
<dbReference type="Proteomes" id="UP000799777">
    <property type="component" value="Unassembled WGS sequence"/>
</dbReference>
<gene>
    <name evidence="2" type="ORF">EK21DRAFT_93130</name>
</gene>
<dbReference type="AlphaFoldDB" id="A0A9P4LHK8"/>
<organism evidence="2 3">
    <name type="scientific">Setomelanomma holmii</name>
    <dbReference type="NCBI Taxonomy" id="210430"/>
    <lineage>
        <taxon>Eukaryota</taxon>
        <taxon>Fungi</taxon>
        <taxon>Dikarya</taxon>
        <taxon>Ascomycota</taxon>
        <taxon>Pezizomycotina</taxon>
        <taxon>Dothideomycetes</taxon>
        <taxon>Pleosporomycetidae</taxon>
        <taxon>Pleosporales</taxon>
        <taxon>Pleosporineae</taxon>
        <taxon>Phaeosphaeriaceae</taxon>
        <taxon>Setomelanomma</taxon>
    </lineage>
</organism>
<dbReference type="OrthoDB" id="4586224at2759"/>
<protein>
    <submittedName>
        <fullName evidence="2">Uncharacterized protein</fullName>
    </submittedName>
</protein>
<accession>A0A9P4LHK8</accession>
<proteinExistence type="predicted"/>
<sequence>MSDPEFRPQPSIHGYAARIIFLTPILAMAGLAILCTWYSTEVDFTTGTGLFSRMLWLTFSLGSAVFFVFNIARARDRTTVVPGVSTLWYRLYSTVLFLLALALLITASLETKETWCGKFTILDESVCPDIRHIPLNTSIYFDATAIDRSRSGRGRIHATEAYLPGNFHMTFWNAFLDATSETAYPFLTRVDLY</sequence>
<feature type="transmembrane region" description="Helical" evidence="1">
    <location>
        <begin position="89"/>
        <end position="109"/>
    </location>
</feature>
<evidence type="ECO:0000313" key="2">
    <source>
        <dbReference type="EMBL" id="KAF2025593.1"/>
    </source>
</evidence>
<keyword evidence="1" id="KW-1133">Transmembrane helix</keyword>
<dbReference type="EMBL" id="ML978262">
    <property type="protein sequence ID" value="KAF2025593.1"/>
    <property type="molecule type" value="Genomic_DNA"/>
</dbReference>
<keyword evidence="1" id="KW-0472">Membrane</keyword>
<feature type="transmembrane region" description="Helical" evidence="1">
    <location>
        <begin position="50"/>
        <end position="69"/>
    </location>
</feature>
<evidence type="ECO:0000256" key="1">
    <source>
        <dbReference type="SAM" id="Phobius"/>
    </source>
</evidence>
<reference evidence="2" key="1">
    <citation type="journal article" date="2020" name="Stud. Mycol.">
        <title>101 Dothideomycetes genomes: a test case for predicting lifestyles and emergence of pathogens.</title>
        <authorList>
            <person name="Haridas S."/>
            <person name="Albert R."/>
            <person name="Binder M."/>
            <person name="Bloem J."/>
            <person name="Labutti K."/>
            <person name="Salamov A."/>
            <person name="Andreopoulos B."/>
            <person name="Baker S."/>
            <person name="Barry K."/>
            <person name="Bills G."/>
            <person name="Bluhm B."/>
            <person name="Cannon C."/>
            <person name="Castanera R."/>
            <person name="Culley D."/>
            <person name="Daum C."/>
            <person name="Ezra D."/>
            <person name="Gonzalez J."/>
            <person name="Henrissat B."/>
            <person name="Kuo A."/>
            <person name="Liang C."/>
            <person name="Lipzen A."/>
            <person name="Lutzoni F."/>
            <person name="Magnuson J."/>
            <person name="Mondo S."/>
            <person name="Nolan M."/>
            <person name="Ohm R."/>
            <person name="Pangilinan J."/>
            <person name="Park H.-J."/>
            <person name="Ramirez L."/>
            <person name="Alfaro M."/>
            <person name="Sun H."/>
            <person name="Tritt A."/>
            <person name="Yoshinaga Y."/>
            <person name="Zwiers L.-H."/>
            <person name="Turgeon B."/>
            <person name="Goodwin S."/>
            <person name="Spatafora J."/>
            <person name="Crous P."/>
            <person name="Grigoriev I."/>
        </authorList>
    </citation>
    <scope>NUCLEOTIDE SEQUENCE</scope>
    <source>
        <strain evidence="2">CBS 110217</strain>
    </source>
</reference>
<keyword evidence="1" id="KW-0812">Transmembrane</keyword>
<feature type="transmembrane region" description="Helical" evidence="1">
    <location>
        <begin position="15"/>
        <end position="38"/>
    </location>
</feature>
<evidence type="ECO:0000313" key="3">
    <source>
        <dbReference type="Proteomes" id="UP000799777"/>
    </source>
</evidence>
<name>A0A9P4LHK8_9PLEO</name>
<comment type="caution">
    <text evidence="2">The sequence shown here is derived from an EMBL/GenBank/DDBJ whole genome shotgun (WGS) entry which is preliminary data.</text>
</comment>